<dbReference type="EMBL" id="UZAH01025310">
    <property type="protein sequence ID" value="VDO61097.1"/>
    <property type="molecule type" value="Genomic_DNA"/>
</dbReference>
<keyword evidence="3" id="KW-1185">Reference proteome</keyword>
<dbReference type="WBParaSite" id="HPBE_0000439401-mRNA-1">
    <property type="protein sequence ID" value="HPBE_0000439401-mRNA-1"/>
    <property type="gene ID" value="HPBE_0000439401"/>
</dbReference>
<evidence type="ECO:0000313" key="2">
    <source>
        <dbReference type="EMBL" id="VDO61097.1"/>
    </source>
</evidence>
<dbReference type="AlphaFoldDB" id="A0A183FDP6"/>
<proteinExistence type="predicted"/>
<reference evidence="4" key="2">
    <citation type="submission" date="2019-09" db="UniProtKB">
        <authorList>
            <consortium name="WormBaseParasite"/>
        </authorList>
    </citation>
    <scope>IDENTIFICATION</scope>
</reference>
<name>A0A183FDP6_HELPZ</name>
<reference evidence="2 3" key="1">
    <citation type="submission" date="2018-11" db="EMBL/GenBank/DDBJ databases">
        <authorList>
            <consortium name="Pathogen Informatics"/>
        </authorList>
    </citation>
    <scope>NUCLEOTIDE SEQUENCE [LARGE SCALE GENOMIC DNA]</scope>
</reference>
<dbReference type="GO" id="GO:0003676">
    <property type="term" value="F:nucleic acid binding"/>
    <property type="evidence" value="ECO:0007669"/>
    <property type="project" value="InterPro"/>
</dbReference>
<evidence type="ECO:0000256" key="1">
    <source>
        <dbReference type="SAM" id="MobiDB-lite"/>
    </source>
</evidence>
<gene>
    <name evidence="2" type="ORF">HPBE_LOCUS4395</name>
</gene>
<accession>A0A183FDP6</accession>
<dbReference type="InterPro" id="IPR036397">
    <property type="entry name" value="RNaseH_sf"/>
</dbReference>
<protein>
    <submittedName>
        <fullName evidence="4">Zeta_toxin domain-containing protein</fullName>
    </submittedName>
</protein>
<dbReference type="Proteomes" id="UP000050761">
    <property type="component" value="Unassembled WGS sequence"/>
</dbReference>
<dbReference type="Gene3D" id="3.30.420.10">
    <property type="entry name" value="Ribonuclease H-like superfamily/Ribonuclease H"/>
    <property type="match status" value="1"/>
</dbReference>
<organism evidence="3 4">
    <name type="scientific">Heligmosomoides polygyrus</name>
    <name type="common">Parasitic roundworm</name>
    <dbReference type="NCBI Taxonomy" id="6339"/>
    <lineage>
        <taxon>Eukaryota</taxon>
        <taxon>Metazoa</taxon>
        <taxon>Ecdysozoa</taxon>
        <taxon>Nematoda</taxon>
        <taxon>Chromadorea</taxon>
        <taxon>Rhabditida</taxon>
        <taxon>Rhabditina</taxon>
        <taxon>Rhabditomorpha</taxon>
        <taxon>Strongyloidea</taxon>
        <taxon>Heligmosomidae</taxon>
        <taxon>Heligmosomoides</taxon>
    </lineage>
</organism>
<sequence length="96" mass="10370">MLNPVFESQNERTTGDSLADDTAKGRLQESAKQPHSIVVWGGVTSSGKTSLVFVEAGVKINAAVCKDILEEVLKPWADSTSEKPTGSFNKILLRHT</sequence>
<accession>A0A3P7XN25</accession>
<feature type="region of interest" description="Disordered" evidence="1">
    <location>
        <begin position="1"/>
        <end position="32"/>
    </location>
</feature>
<evidence type="ECO:0000313" key="3">
    <source>
        <dbReference type="Proteomes" id="UP000050761"/>
    </source>
</evidence>
<evidence type="ECO:0000313" key="4">
    <source>
        <dbReference type="WBParaSite" id="HPBE_0000439401-mRNA-1"/>
    </source>
</evidence>